<evidence type="ECO:0000313" key="3">
    <source>
        <dbReference type="Proteomes" id="UP001247805"/>
    </source>
</evidence>
<keyword evidence="1" id="KW-1133">Transmembrane helix</keyword>
<feature type="transmembrane region" description="Helical" evidence="1">
    <location>
        <begin position="51"/>
        <end position="69"/>
    </location>
</feature>
<keyword evidence="1" id="KW-0472">Membrane</keyword>
<gene>
    <name evidence="2" type="ORF">RS130_14175</name>
</gene>
<dbReference type="RefSeq" id="WP_316026472.1">
    <property type="nucleotide sequence ID" value="NZ_JAWDIO010000002.1"/>
</dbReference>
<evidence type="ECO:0000313" key="2">
    <source>
        <dbReference type="EMBL" id="MDU0354902.1"/>
    </source>
</evidence>
<dbReference type="Proteomes" id="UP001247805">
    <property type="component" value="Unassembled WGS sequence"/>
</dbReference>
<proteinExistence type="predicted"/>
<name>A0ABU3SY43_9ALTE</name>
<comment type="caution">
    <text evidence="2">The sequence shown here is derived from an EMBL/GenBank/DDBJ whole genome shotgun (WGS) entry which is preliminary data.</text>
</comment>
<dbReference type="EMBL" id="JAWDIO010000002">
    <property type="protein sequence ID" value="MDU0354902.1"/>
    <property type="molecule type" value="Genomic_DNA"/>
</dbReference>
<evidence type="ECO:0000256" key="1">
    <source>
        <dbReference type="SAM" id="Phobius"/>
    </source>
</evidence>
<keyword evidence="1" id="KW-0812">Transmembrane</keyword>
<sequence length="96" mass="10385">MSLVKCVVCEYEISDQAAYCIKCGHPLNNNQTSSSDISGIWHTVTQTRTPINIFALAMMACASVLGASATQISNCYSLTAFTYSIHSFIAVSGMFF</sequence>
<keyword evidence="3" id="KW-1185">Reference proteome</keyword>
<reference evidence="2 3" key="1">
    <citation type="submission" date="2023-10" db="EMBL/GenBank/DDBJ databases">
        <title>Glaciecola aquimarina strain GGW-M5 nov., isolated from a coastal seawater.</title>
        <authorList>
            <person name="Bayburt H."/>
            <person name="Kim J.M."/>
            <person name="Choi B.J."/>
            <person name="Jeon C.O."/>
        </authorList>
    </citation>
    <scope>NUCLEOTIDE SEQUENCE [LARGE SCALE GENOMIC DNA]</scope>
    <source>
        <strain evidence="2 3">KCTC 32108</strain>
    </source>
</reference>
<accession>A0ABU3SY43</accession>
<evidence type="ECO:0008006" key="4">
    <source>
        <dbReference type="Google" id="ProtNLM"/>
    </source>
</evidence>
<protein>
    <recommendedName>
        <fullName evidence="4">Zinc-ribbon domain-containing protein</fullName>
    </recommendedName>
</protein>
<organism evidence="2 3">
    <name type="scientific">Paraglaciecola aquimarina</name>
    <dbReference type="NCBI Taxonomy" id="1235557"/>
    <lineage>
        <taxon>Bacteria</taxon>
        <taxon>Pseudomonadati</taxon>
        <taxon>Pseudomonadota</taxon>
        <taxon>Gammaproteobacteria</taxon>
        <taxon>Alteromonadales</taxon>
        <taxon>Alteromonadaceae</taxon>
        <taxon>Paraglaciecola</taxon>
    </lineage>
</organism>